<dbReference type="InterPro" id="IPR036705">
    <property type="entry name" value="Ribosyl_crysJ1_sf"/>
</dbReference>
<feature type="binding site" evidence="1">
    <location>
        <position position="34"/>
    </location>
    <ligand>
        <name>Mg(2+)</name>
        <dbReference type="ChEBI" id="CHEBI:18420"/>
        <label>1</label>
    </ligand>
</feature>
<protein>
    <submittedName>
        <fullName evidence="2">ADP-ribosylglycohydrolase family protein</fullName>
    </submittedName>
</protein>
<organism evidence="2 3">
    <name type="scientific">Brachyspira aalborgi</name>
    <dbReference type="NCBI Taxonomy" id="29522"/>
    <lineage>
        <taxon>Bacteria</taxon>
        <taxon>Pseudomonadati</taxon>
        <taxon>Spirochaetota</taxon>
        <taxon>Spirochaetia</taxon>
        <taxon>Brachyspirales</taxon>
        <taxon>Brachyspiraceae</taxon>
        <taxon>Brachyspira</taxon>
    </lineage>
</organism>
<keyword evidence="2" id="KW-0378">Hydrolase</keyword>
<dbReference type="AlphaFoldDB" id="A0A5C8CH97"/>
<feature type="binding site" evidence="1">
    <location>
        <position position="36"/>
    </location>
    <ligand>
        <name>Mg(2+)</name>
        <dbReference type="ChEBI" id="CHEBI:18420"/>
        <label>1</label>
    </ligand>
</feature>
<accession>A0A5C8CH97</accession>
<dbReference type="InterPro" id="IPR005502">
    <property type="entry name" value="Ribosyl_crysJ1"/>
</dbReference>
<dbReference type="EMBL" id="SAXT01000004">
    <property type="protein sequence ID" value="TXJ12367.1"/>
    <property type="molecule type" value="Genomic_DNA"/>
</dbReference>
<dbReference type="PANTHER" id="PTHR16222">
    <property type="entry name" value="ADP-RIBOSYLGLYCOHYDROLASE"/>
    <property type="match status" value="1"/>
</dbReference>
<feature type="binding site" evidence="1">
    <location>
        <position position="227"/>
    </location>
    <ligand>
        <name>Mg(2+)</name>
        <dbReference type="ChEBI" id="CHEBI:18420"/>
        <label>1</label>
    </ligand>
</feature>
<feature type="binding site" evidence="1">
    <location>
        <position position="35"/>
    </location>
    <ligand>
        <name>Mg(2+)</name>
        <dbReference type="ChEBI" id="CHEBI:18420"/>
        <label>1</label>
    </ligand>
</feature>
<keyword evidence="1" id="KW-0479">Metal-binding</keyword>
<dbReference type="Pfam" id="PF03747">
    <property type="entry name" value="ADP_ribosyl_GH"/>
    <property type="match status" value="1"/>
</dbReference>
<sequence>MLGAIIGDIVGSIYEFDNIKTKDFNLFTNEMFFTDDTVMTIAIADAIMNGGKHENFIQSMKKWGCDYIDKSYGHSFRRWLKSENSEPYNSWGNGSAMRVSPCGWVAKLNIPFEEGLKLTEDLAKKSAEVTHNHPEGIKGAQATASSIFFMRYGKSKNAIEEYKNKLKDYIKNKYQYDLDFTLNEIRPSYAFNESCQKTVPQAIVSFFESENFEDAIRNAISIGGDSDTLAAITGSIAEAAYGIPEDIKNKAINYLDNKIKELYNKWVNFINLKN</sequence>
<dbReference type="Proteomes" id="UP000325116">
    <property type="component" value="Unassembled WGS sequence"/>
</dbReference>
<dbReference type="InterPro" id="IPR050792">
    <property type="entry name" value="ADP-ribosylglycohydrolase"/>
</dbReference>
<feature type="binding site" evidence="1">
    <location>
        <position position="228"/>
    </location>
    <ligand>
        <name>Mg(2+)</name>
        <dbReference type="ChEBI" id="CHEBI:18420"/>
        <label>1</label>
    </ligand>
</feature>
<proteinExistence type="predicted"/>
<dbReference type="SUPFAM" id="SSF101478">
    <property type="entry name" value="ADP-ribosylglycohydrolase"/>
    <property type="match status" value="1"/>
</dbReference>
<dbReference type="GO" id="GO:0046872">
    <property type="term" value="F:metal ion binding"/>
    <property type="evidence" value="ECO:0007669"/>
    <property type="project" value="UniProtKB-KW"/>
</dbReference>
<evidence type="ECO:0000313" key="3">
    <source>
        <dbReference type="Proteomes" id="UP000325116"/>
    </source>
</evidence>
<name>A0A5C8CH97_9SPIR</name>
<dbReference type="Gene3D" id="1.10.4080.10">
    <property type="entry name" value="ADP-ribosylation/Crystallin J1"/>
    <property type="match status" value="1"/>
</dbReference>
<evidence type="ECO:0000313" key="2">
    <source>
        <dbReference type="EMBL" id="TXJ12367.1"/>
    </source>
</evidence>
<dbReference type="PANTHER" id="PTHR16222:SF12">
    <property type="entry name" value="ADP-RIBOSYLGLYCOHYDROLASE-RELATED"/>
    <property type="match status" value="1"/>
</dbReference>
<dbReference type="RefSeq" id="WP_147758308.1">
    <property type="nucleotide sequence ID" value="NZ_SAXT01000004.1"/>
</dbReference>
<keyword evidence="1" id="KW-0460">Magnesium</keyword>
<evidence type="ECO:0000256" key="1">
    <source>
        <dbReference type="PIRSR" id="PIRSR605502-1"/>
    </source>
</evidence>
<reference evidence="2 3" key="1">
    <citation type="journal article" date="1992" name="Lakartidningen">
        <title>[Penicillin V and not amoxicillin is the first choice preparation in acute otitis].</title>
        <authorList>
            <person name="Kamme C."/>
            <person name="Lundgren K."/>
            <person name="Prellner K."/>
        </authorList>
    </citation>
    <scope>NUCLEOTIDE SEQUENCE [LARGE SCALE GENOMIC DNA]</scope>
    <source>
        <strain evidence="2 3">W1</strain>
    </source>
</reference>
<comment type="cofactor">
    <cofactor evidence="1">
        <name>Mg(2+)</name>
        <dbReference type="ChEBI" id="CHEBI:18420"/>
    </cofactor>
    <text evidence="1">Binds 2 magnesium ions per subunit.</text>
</comment>
<feature type="binding site" evidence="1">
    <location>
        <position position="225"/>
    </location>
    <ligand>
        <name>Mg(2+)</name>
        <dbReference type="ChEBI" id="CHEBI:18420"/>
        <label>1</label>
    </ligand>
</feature>
<dbReference type="GO" id="GO:0016787">
    <property type="term" value="F:hydrolase activity"/>
    <property type="evidence" value="ECO:0007669"/>
    <property type="project" value="UniProtKB-KW"/>
</dbReference>
<comment type="caution">
    <text evidence="2">The sequence shown here is derived from an EMBL/GenBank/DDBJ whole genome shotgun (WGS) entry which is preliminary data.</text>
</comment>
<gene>
    <name evidence="2" type="ORF">EPJ80_06165</name>
</gene>